<gene>
    <name evidence="10" type="ORF">Cadr_000020139</name>
</gene>
<proteinExistence type="predicted"/>
<dbReference type="Proteomes" id="UP000299084">
    <property type="component" value="Unassembled WGS sequence"/>
</dbReference>
<name>A0A5N4CZC3_CAMDR</name>
<dbReference type="GO" id="GO:0060371">
    <property type="term" value="P:regulation of atrial cardiac muscle cell membrane depolarization"/>
    <property type="evidence" value="ECO:0007669"/>
    <property type="project" value="TreeGrafter"/>
</dbReference>
<sequence length="154" mass="17794">MEFPFGSPQAPHFRRFTPESLVAIEKRIAAKQAAKKVQEKPKKQKDQEEKSRPQLCLKACNKLPKFYGKLPAELVGEPLEDLDPFYNTHRTFMVLNKERTISRFSATRALWLFSPFNLIRRTAIKVSVHSLLDRWTALSELADLAQSSHMELHC</sequence>
<evidence type="ECO:0000256" key="8">
    <source>
        <dbReference type="ARBA" id="ARBA00023303"/>
    </source>
</evidence>
<keyword evidence="11" id="KW-1185">Reference proteome</keyword>
<dbReference type="AlphaFoldDB" id="A0A5N4CZC3"/>
<evidence type="ECO:0000256" key="5">
    <source>
        <dbReference type="ARBA" id="ARBA00023065"/>
    </source>
</evidence>
<reference evidence="10 11" key="1">
    <citation type="journal article" date="2019" name="Mol. Ecol. Resour.">
        <title>Improving Illumina assemblies with Hi-C and long reads: an example with the North African dromedary.</title>
        <authorList>
            <person name="Elbers J.P."/>
            <person name="Rogers M.F."/>
            <person name="Perelman P.L."/>
            <person name="Proskuryakova A.A."/>
            <person name="Serdyukova N.A."/>
            <person name="Johnson W.E."/>
            <person name="Horin P."/>
            <person name="Corander J."/>
            <person name="Murphy D."/>
            <person name="Burger P.A."/>
        </authorList>
    </citation>
    <scope>NUCLEOTIDE SEQUENCE [LARGE SCALE GENOMIC DNA]</scope>
    <source>
        <strain evidence="10">Drom800</strain>
        <tissue evidence="10">Blood</tissue>
    </source>
</reference>
<feature type="region of interest" description="Disordered" evidence="9">
    <location>
        <begin position="33"/>
        <end position="52"/>
    </location>
</feature>
<evidence type="ECO:0000256" key="7">
    <source>
        <dbReference type="ARBA" id="ARBA00023201"/>
    </source>
</evidence>
<dbReference type="GO" id="GO:0002027">
    <property type="term" value="P:regulation of heart rate"/>
    <property type="evidence" value="ECO:0007669"/>
    <property type="project" value="TreeGrafter"/>
</dbReference>
<evidence type="ECO:0000256" key="3">
    <source>
        <dbReference type="ARBA" id="ARBA00022882"/>
    </source>
</evidence>
<dbReference type="GO" id="GO:0086006">
    <property type="term" value="F:voltage-gated sodium channel activity involved in cardiac muscle cell action potential"/>
    <property type="evidence" value="ECO:0007669"/>
    <property type="project" value="TreeGrafter"/>
</dbReference>
<keyword evidence="6" id="KW-0325">Glycoprotein</keyword>
<accession>A0A5N4CZC3</accession>
<keyword evidence="3" id="KW-0851">Voltage-gated channel</keyword>
<keyword evidence="2" id="KW-0894">Sodium channel</keyword>
<evidence type="ECO:0000256" key="2">
    <source>
        <dbReference type="ARBA" id="ARBA00022461"/>
    </source>
</evidence>
<keyword evidence="4" id="KW-0915">Sodium</keyword>
<evidence type="ECO:0000256" key="6">
    <source>
        <dbReference type="ARBA" id="ARBA00023180"/>
    </source>
</evidence>
<evidence type="ECO:0000313" key="11">
    <source>
        <dbReference type="Proteomes" id="UP000299084"/>
    </source>
</evidence>
<dbReference type="GO" id="GO:0019228">
    <property type="term" value="P:neuronal action potential"/>
    <property type="evidence" value="ECO:0007669"/>
    <property type="project" value="TreeGrafter"/>
</dbReference>
<evidence type="ECO:0000256" key="9">
    <source>
        <dbReference type="SAM" id="MobiDB-lite"/>
    </source>
</evidence>
<evidence type="ECO:0000256" key="1">
    <source>
        <dbReference type="ARBA" id="ARBA00022448"/>
    </source>
</evidence>
<organism evidence="10 11">
    <name type="scientific">Camelus dromedarius</name>
    <name type="common">Dromedary</name>
    <name type="synonym">Arabian camel</name>
    <dbReference type="NCBI Taxonomy" id="9838"/>
    <lineage>
        <taxon>Eukaryota</taxon>
        <taxon>Metazoa</taxon>
        <taxon>Chordata</taxon>
        <taxon>Craniata</taxon>
        <taxon>Vertebrata</taxon>
        <taxon>Euteleostomi</taxon>
        <taxon>Mammalia</taxon>
        <taxon>Eutheria</taxon>
        <taxon>Laurasiatheria</taxon>
        <taxon>Artiodactyla</taxon>
        <taxon>Tylopoda</taxon>
        <taxon>Camelidae</taxon>
        <taxon>Camelus</taxon>
    </lineage>
</organism>
<dbReference type="PANTHER" id="PTHR10037">
    <property type="entry name" value="VOLTAGE-GATED CATION CHANNEL CALCIUM AND SODIUM"/>
    <property type="match status" value="1"/>
</dbReference>
<evidence type="ECO:0000313" key="10">
    <source>
        <dbReference type="EMBL" id="KAB1264179.1"/>
    </source>
</evidence>
<protein>
    <submittedName>
        <fullName evidence="10">Sodium channel protein type 10 subunit alpha</fullName>
    </submittedName>
</protein>
<comment type="caution">
    <text evidence="10">The sequence shown here is derived from an EMBL/GenBank/DDBJ whole genome shotgun (WGS) entry which is preliminary data.</text>
</comment>
<dbReference type="GO" id="GO:0001518">
    <property type="term" value="C:voltage-gated sodium channel complex"/>
    <property type="evidence" value="ECO:0007669"/>
    <property type="project" value="TreeGrafter"/>
</dbReference>
<dbReference type="EMBL" id="JWIN03000017">
    <property type="protein sequence ID" value="KAB1264179.1"/>
    <property type="molecule type" value="Genomic_DNA"/>
</dbReference>
<keyword evidence="1" id="KW-0813">Transport</keyword>
<dbReference type="PANTHER" id="PTHR10037:SF208">
    <property type="entry name" value="SODIUM CHANNEL PROTEIN TYPE 10 SUBUNIT ALPHA"/>
    <property type="match status" value="1"/>
</dbReference>
<keyword evidence="7" id="KW-0739">Sodium transport</keyword>
<feature type="compositionally biased region" description="Basic and acidic residues" evidence="9">
    <location>
        <begin position="36"/>
        <end position="52"/>
    </location>
</feature>
<keyword evidence="5" id="KW-0406">Ion transport</keyword>
<dbReference type="InterPro" id="IPR043203">
    <property type="entry name" value="VGCC_Ca_Na"/>
</dbReference>
<evidence type="ECO:0000256" key="4">
    <source>
        <dbReference type="ARBA" id="ARBA00023053"/>
    </source>
</evidence>
<keyword evidence="8 10" id="KW-0407">Ion channel</keyword>